<keyword evidence="9" id="KW-0862">Zinc</keyword>
<evidence type="ECO:0000256" key="7">
    <source>
        <dbReference type="ARBA" id="ARBA00023146"/>
    </source>
</evidence>
<feature type="domain" description="Methionyl/Leucyl tRNA synthetase" evidence="10">
    <location>
        <begin position="10"/>
        <end position="403"/>
    </location>
</feature>
<evidence type="ECO:0000256" key="4">
    <source>
        <dbReference type="ARBA" id="ARBA00022741"/>
    </source>
</evidence>
<dbReference type="InterPro" id="IPR014758">
    <property type="entry name" value="Met-tRNA_synth"/>
</dbReference>
<dbReference type="GO" id="GO:0004825">
    <property type="term" value="F:methionine-tRNA ligase activity"/>
    <property type="evidence" value="ECO:0007669"/>
    <property type="project" value="UniProtKB-UniRule"/>
</dbReference>
<dbReference type="GO" id="GO:0005829">
    <property type="term" value="C:cytosol"/>
    <property type="evidence" value="ECO:0007669"/>
    <property type="project" value="TreeGrafter"/>
</dbReference>
<dbReference type="InterPro" id="IPR009080">
    <property type="entry name" value="tRNAsynth_Ia_anticodon-bd"/>
</dbReference>
<dbReference type="HAMAP" id="MF_00098">
    <property type="entry name" value="Met_tRNA_synth_type1"/>
    <property type="match status" value="1"/>
</dbReference>
<keyword evidence="7 9" id="KW-0030">Aminoacyl-tRNA synthetase</keyword>
<feature type="short sequence motif" description="'HIGH' region" evidence="9">
    <location>
        <begin position="17"/>
        <end position="27"/>
    </location>
</feature>
<dbReference type="GO" id="GO:0006431">
    <property type="term" value="P:methionyl-tRNA aminoacylation"/>
    <property type="evidence" value="ECO:0007669"/>
    <property type="project" value="UniProtKB-UniRule"/>
</dbReference>
<name>A0A2R7Y3P0_9ARCH</name>
<dbReference type="Pfam" id="PF09334">
    <property type="entry name" value="tRNA-synt_1g"/>
    <property type="match status" value="1"/>
</dbReference>
<evidence type="ECO:0000256" key="5">
    <source>
        <dbReference type="ARBA" id="ARBA00022840"/>
    </source>
</evidence>
<feature type="domain" description="Methionyl-tRNA synthetase anticodon-binding" evidence="11">
    <location>
        <begin position="414"/>
        <end position="555"/>
    </location>
</feature>
<dbReference type="AlphaFoldDB" id="A0A2R7Y3P0"/>
<organism evidence="12 13">
    <name type="scientific">Candidatus Terraquivivens tikiterensis</name>
    <dbReference type="NCBI Taxonomy" id="1980982"/>
    <lineage>
        <taxon>Archaea</taxon>
        <taxon>Nitrososphaerota</taxon>
        <taxon>Candidatus Wolframiiraptoraceae</taxon>
        <taxon>Candidatus Terraquivivens</taxon>
    </lineage>
</organism>
<comment type="function">
    <text evidence="9">Is required not only for elongation of protein synthesis but also for the initiation of all mRNA translation through initiator tRNA(fMet) aminoacylation.</text>
</comment>
<comment type="caution">
    <text evidence="12">The sequence shown here is derived from an EMBL/GenBank/DDBJ whole genome shotgun (WGS) entry which is preliminary data.</text>
</comment>
<evidence type="ECO:0000256" key="9">
    <source>
        <dbReference type="HAMAP-Rule" id="MF_00098"/>
    </source>
</evidence>
<dbReference type="PANTHER" id="PTHR45765">
    <property type="entry name" value="METHIONINE--TRNA LIGASE"/>
    <property type="match status" value="1"/>
</dbReference>
<dbReference type="InterPro" id="IPR029038">
    <property type="entry name" value="MetRS_Zn"/>
</dbReference>
<evidence type="ECO:0000259" key="10">
    <source>
        <dbReference type="Pfam" id="PF09334"/>
    </source>
</evidence>
<dbReference type="SUPFAM" id="SSF47323">
    <property type="entry name" value="Anticodon-binding domain of a subclass of class I aminoacyl-tRNA synthetases"/>
    <property type="match status" value="1"/>
</dbReference>
<dbReference type="EC" id="6.1.1.10" evidence="9"/>
<feature type="binding site" evidence="9">
    <location>
        <position position="342"/>
    </location>
    <ligand>
        <name>ATP</name>
        <dbReference type="ChEBI" id="CHEBI:30616"/>
    </ligand>
</feature>
<evidence type="ECO:0000313" key="12">
    <source>
        <dbReference type="EMBL" id="PUA31442.1"/>
    </source>
</evidence>
<evidence type="ECO:0000256" key="6">
    <source>
        <dbReference type="ARBA" id="ARBA00022917"/>
    </source>
</evidence>
<dbReference type="Gene3D" id="3.40.50.620">
    <property type="entry name" value="HUPs"/>
    <property type="match status" value="1"/>
</dbReference>
<dbReference type="InterPro" id="IPR041872">
    <property type="entry name" value="Anticodon_Met"/>
</dbReference>
<proteinExistence type="inferred from homology"/>
<dbReference type="NCBIfam" id="TIGR00398">
    <property type="entry name" value="metG"/>
    <property type="match status" value="1"/>
</dbReference>
<dbReference type="FunFam" id="2.20.28.20:FF:000001">
    <property type="entry name" value="Methionine--tRNA ligase"/>
    <property type="match status" value="1"/>
</dbReference>
<dbReference type="Pfam" id="PF19303">
    <property type="entry name" value="Anticodon_3"/>
    <property type="match status" value="1"/>
</dbReference>
<feature type="binding site" evidence="9">
    <location>
        <position position="162"/>
    </location>
    <ligand>
        <name>Zn(2+)</name>
        <dbReference type="ChEBI" id="CHEBI:29105"/>
    </ligand>
</feature>
<feature type="binding site" evidence="9">
    <location>
        <position position="152"/>
    </location>
    <ligand>
        <name>Zn(2+)</name>
        <dbReference type="ChEBI" id="CHEBI:29105"/>
    </ligand>
</feature>
<keyword evidence="2 9" id="KW-0963">Cytoplasm</keyword>
<dbReference type="GO" id="GO:0005524">
    <property type="term" value="F:ATP binding"/>
    <property type="evidence" value="ECO:0007669"/>
    <property type="project" value="UniProtKB-UniRule"/>
</dbReference>
<dbReference type="InterPro" id="IPR023458">
    <property type="entry name" value="Met-tRNA_ligase_1"/>
</dbReference>
<feature type="binding site" evidence="9">
    <location>
        <position position="165"/>
    </location>
    <ligand>
        <name>Zn(2+)</name>
        <dbReference type="ChEBI" id="CHEBI:29105"/>
    </ligand>
</feature>
<evidence type="ECO:0000256" key="1">
    <source>
        <dbReference type="ARBA" id="ARBA00004496"/>
    </source>
</evidence>
<keyword evidence="6 9" id="KW-0648">Protein biosynthesis</keyword>
<evidence type="ECO:0000259" key="11">
    <source>
        <dbReference type="Pfam" id="PF19303"/>
    </source>
</evidence>
<dbReference type="InterPro" id="IPR015413">
    <property type="entry name" value="Methionyl/Leucyl_tRNA_Synth"/>
</dbReference>
<dbReference type="InterPro" id="IPR014729">
    <property type="entry name" value="Rossmann-like_a/b/a_fold"/>
</dbReference>
<sequence length="563" mass="64900">MVGGCLALRILITAALPYSYAPRHFGHLSGAYLPADIFARFMRMLGHEVLFVCGTDENASSIVLEAMRKGMTPQQLCDMFYPIQRDTFAKLGISFDVFSRTSKKVHHDTVYEFYARLWEKGYIYKKKIKQWYCPKDGKVLPDRFVRGTCPVCGAQDQYGEACEVCASWYEAFELIDPVCTICGCKPVVVEGEHYFLKLSALTQQVLSYVKSKRFWRRSTYNKTVSWLEKEGLKDKDITRDYDWGPPAPFPGAEGQVLYNWAENLLGYISATKDWAMQTGQPDAWKEFWLDPETRLYCFIGKDNLFFHTILFPAILIAHGDYILPYNVVVNEFVNLEGQKLSTSRGWVIWLHEMLESYDPDLIRYYAAMIAPETKDSDFRWKDFQAKINNELVATLGNFIHRVLLFVHNKFGGILPDPGELSPEDRKLLEEMNRVGAMLRSRLEGCRFKSGLKLILGLAQSGNKYLNEMKPWIASENASRATYTAMQVVKALCIFMTPYLPFAAYRLMKMMNLNLTPESVRWEEFKVPILPGHRINKPEPLFRKVTDEEVERQMAKLNMSCPRP</sequence>
<gene>
    <name evidence="9" type="primary">metG</name>
    <name evidence="12" type="ORF">B9J98_06230</name>
</gene>
<evidence type="ECO:0000256" key="8">
    <source>
        <dbReference type="ARBA" id="ARBA00047364"/>
    </source>
</evidence>
<keyword evidence="4 9" id="KW-0547">Nucleotide-binding</keyword>
<feature type="short sequence motif" description="'KMSKS' region" evidence="9">
    <location>
        <begin position="339"/>
        <end position="343"/>
    </location>
</feature>
<dbReference type="CDD" id="cd00814">
    <property type="entry name" value="MetRS_core"/>
    <property type="match status" value="1"/>
</dbReference>
<dbReference type="PRINTS" id="PR01041">
    <property type="entry name" value="TRNASYNTHMET"/>
</dbReference>
<reference evidence="12 13" key="1">
    <citation type="submission" date="2017-04" db="EMBL/GenBank/DDBJ databases">
        <title>Draft Aigarchaeota genome from a New Zealand hot spring.</title>
        <authorList>
            <person name="Reysenbach A.-L."/>
            <person name="Donaho J.A."/>
            <person name="Gerhart J."/>
            <person name="Kelley J.F."/>
            <person name="Kouba K."/>
            <person name="Podar M."/>
            <person name="Stott M."/>
        </authorList>
    </citation>
    <scope>NUCLEOTIDE SEQUENCE [LARGE SCALE GENOMIC DNA]</scope>
    <source>
        <strain evidence="12">NZ13_MG1</strain>
    </source>
</reference>
<dbReference type="GO" id="GO:0046872">
    <property type="term" value="F:metal ion binding"/>
    <property type="evidence" value="ECO:0007669"/>
    <property type="project" value="UniProtKB-KW"/>
</dbReference>
<dbReference type="SUPFAM" id="SSF57770">
    <property type="entry name" value="Methionyl-tRNA synthetase (MetRS), Zn-domain"/>
    <property type="match status" value="1"/>
</dbReference>
<dbReference type="PANTHER" id="PTHR45765:SF1">
    <property type="entry name" value="METHIONINE--TRNA LIGASE, CYTOPLASMIC"/>
    <property type="match status" value="1"/>
</dbReference>
<dbReference type="EMBL" id="NDWU01000017">
    <property type="protein sequence ID" value="PUA31442.1"/>
    <property type="molecule type" value="Genomic_DNA"/>
</dbReference>
<keyword evidence="5 9" id="KW-0067">ATP-binding</keyword>
<comment type="subcellular location">
    <subcellularLocation>
        <location evidence="1 9">Cytoplasm</location>
    </subcellularLocation>
</comment>
<dbReference type="CDD" id="cd07957">
    <property type="entry name" value="Anticodon_Ia_Met"/>
    <property type="match status" value="1"/>
</dbReference>
<dbReference type="Gene3D" id="1.10.730.10">
    <property type="entry name" value="Isoleucyl-tRNA Synthetase, Domain 1"/>
    <property type="match status" value="1"/>
</dbReference>
<dbReference type="Proteomes" id="UP000244066">
    <property type="component" value="Unassembled WGS sequence"/>
</dbReference>
<comment type="catalytic activity">
    <reaction evidence="8 9">
        <text>tRNA(Met) + L-methionine + ATP = L-methionyl-tRNA(Met) + AMP + diphosphate</text>
        <dbReference type="Rhea" id="RHEA:13481"/>
        <dbReference type="Rhea" id="RHEA-COMP:9667"/>
        <dbReference type="Rhea" id="RHEA-COMP:9698"/>
        <dbReference type="ChEBI" id="CHEBI:30616"/>
        <dbReference type="ChEBI" id="CHEBI:33019"/>
        <dbReference type="ChEBI" id="CHEBI:57844"/>
        <dbReference type="ChEBI" id="CHEBI:78442"/>
        <dbReference type="ChEBI" id="CHEBI:78530"/>
        <dbReference type="ChEBI" id="CHEBI:456215"/>
        <dbReference type="EC" id="6.1.1.10"/>
    </reaction>
</comment>
<comment type="similarity">
    <text evidence="9">Belongs to the class-I aminoacyl-tRNA synthetase family. MetG type 1 subfamily.</text>
</comment>
<evidence type="ECO:0000313" key="13">
    <source>
        <dbReference type="Proteomes" id="UP000244066"/>
    </source>
</evidence>
<protein>
    <recommendedName>
        <fullName evidence="9">Methionine--tRNA ligase</fullName>
        <ecNumber evidence="9">6.1.1.10</ecNumber>
    </recommendedName>
    <alternativeName>
        <fullName evidence="9">Methionyl-tRNA synthetase</fullName>
        <shortName evidence="9">MetRS</shortName>
    </alternativeName>
</protein>
<comment type="cofactor">
    <cofactor evidence="9">
        <name>Zn(2+)</name>
        <dbReference type="ChEBI" id="CHEBI:29105"/>
    </cofactor>
    <text evidence="9">Binds 1 zinc ion per subunit.</text>
</comment>
<evidence type="ECO:0000256" key="2">
    <source>
        <dbReference type="ARBA" id="ARBA00022490"/>
    </source>
</evidence>
<dbReference type="SUPFAM" id="SSF52374">
    <property type="entry name" value="Nucleotidylyl transferase"/>
    <property type="match status" value="1"/>
</dbReference>
<dbReference type="InterPro" id="IPR033911">
    <property type="entry name" value="MetRS_core"/>
</dbReference>
<feature type="binding site" evidence="9">
    <location>
        <position position="149"/>
    </location>
    <ligand>
        <name>Zn(2+)</name>
        <dbReference type="ChEBI" id="CHEBI:29105"/>
    </ligand>
</feature>
<accession>A0A2R7Y3P0</accession>
<dbReference type="Gene3D" id="2.20.28.20">
    <property type="entry name" value="Methionyl-tRNA synthetase, Zn-domain"/>
    <property type="match status" value="1"/>
</dbReference>
<dbReference type="NCBIfam" id="NF001100">
    <property type="entry name" value="PRK00133.1"/>
    <property type="match status" value="1"/>
</dbReference>
<keyword evidence="9" id="KW-0479">Metal-binding</keyword>
<evidence type="ECO:0000256" key="3">
    <source>
        <dbReference type="ARBA" id="ARBA00022598"/>
    </source>
</evidence>
<keyword evidence="3 9" id="KW-0436">Ligase</keyword>